<keyword evidence="4" id="KW-0862">Zinc</keyword>
<evidence type="ECO:0000256" key="2">
    <source>
        <dbReference type="ARBA" id="ARBA00022723"/>
    </source>
</evidence>
<name>A0A9N9ZBQ3_9HYPO</name>
<dbReference type="PANTHER" id="PTHR46179:SF13">
    <property type="entry name" value="C2H2-TYPE DOMAIN-CONTAINING PROTEIN"/>
    <property type="match status" value="1"/>
</dbReference>
<dbReference type="GO" id="GO:0005634">
    <property type="term" value="C:nucleus"/>
    <property type="evidence" value="ECO:0007669"/>
    <property type="project" value="UniProtKB-SubCell"/>
</dbReference>
<dbReference type="InterPro" id="IPR051061">
    <property type="entry name" value="Zinc_finger_trans_reg"/>
</dbReference>
<dbReference type="GO" id="GO:0008270">
    <property type="term" value="F:zinc ion binding"/>
    <property type="evidence" value="ECO:0007669"/>
    <property type="project" value="UniProtKB-KW"/>
</dbReference>
<evidence type="ECO:0000313" key="9">
    <source>
        <dbReference type="EMBL" id="CAH0052370.1"/>
    </source>
</evidence>
<feature type="domain" description="C2H2-type" evidence="8">
    <location>
        <begin position="203"/>
        <end position="230"/>
    </location>
</feature>
<feature type="domain" description="C2H2-type" evidence="8">
    <location>
        <begin position="261"/>
        <end position="288"/>
    </location>
</feature>
<evidence type="ECO:0000256" key="3">
    <source>
        <dbReference type="ARBA" id="ARBA00022771"/>
    </source>
</evidence>
<accession>A0A9N9ZBQ3</accession>
<evidence type="ECO:0000313" key="10">
    <source>
        <dbReference type="Proteomes" id="UP000775872"/>
    </source>
</evidence>
<feature type="domain" description="C2H2-type" evidence="8">
    <location>
        <begin position="139"/>
        <end position="166"/>
    </location>
</feature>
<proteinExistence type="predicted"/>
<evidence type="ECO:0000256" key="4">
    <source>
        <dbReference type="ARBA" id="ARBA00022833"/>
    </source>
</evidence>
<evidence type="ECO:0000256" key="7">
    <source>
        <dbReference type="ARBA" id="ARBA00023242"/>
    </source>
</evidence>
<dbReference type="OrthoDB" id="2687452at2759"/>
<feature type="domain" description="C2H2-type" evidence="8">
    <location>
        <begin position="170"/>
        <end position="197"/>
    </location>
</feature>
<dbReference type="InterPro" id="IPR013087">
    <property type="entry name" value="Znf_C2H2_type"/>
</dbReference>
<comment type="subcellular location">
    <subcellularLocation>
        <location evidence="1">Nucleus</location>
    </subcellularLocation>
</comment>
<dbReference type="Gene3D" id="3.30.160.60">
    <property type="entry name" value="Classic Zinc Finger"/>
    <property type="match status" value="1"/>
</dbReference>
<dbReference type="AlphaFoldDB" id="A0A9N9ZBQ3"/>
<dbReference type="Proteomes" id="UP000775872">
    <property type="component" value="Unassembled WGS sequence"/>
</dbReference>
<keyword evidence="7" id="KW-0539">Nucleus</keyword>
<keyword evidence="5" id="KW-0805">Transcription regulation</keyword>
<gene>
    <name evidence="9" type="ORF">CSOL1703_00015491</name>
</gene>
<keyword evidence="3" id="KW-0863">Zinc-finger</keyword>
<evidence type="ECO:0000259" key="8">
    <source>
        <dbReference type="SMART" id="SM00355"/>
    </source>
</evidence>
<dbReference type="PANTHER" id="PTHR46179">
    <property type="entry name" value="ZINC FINGER PROTEIN"/>
    <property type="match status" value="1"/>
</dbReference>
<reference evidence="9" key="1">
    <citation type="submission" date="2021-10" db="EMBL/GenBank/DDBJ databases">
        <authorList>
            <person name="Piombo E."/>
        </authorList>
    </citation>
    <scope>NUCLEOTIDE SEQUENCE</scope>
</reference>
<evidence type="ECO:0000256" key="6">
    <source>
        <dbReference type="ARBA" id="ARBA00023163"/>
    </source>
</evidence>
<dbReference type="SMART" id="SM00355">
    <property type="entry name" value="ZnF_C2H2"/>
    <property type="match status" value="4"/>
</dbReference>
<dbReference type="EMBL" id="CABFOC020000044">
    <property type="protein sequence ID" value="CAH0052370.1"/>
    <property type="molecule type" value="Genomic_DNA"/>
</dbReference>
<evidence type="ECO:0000256" key="5">
    <source>
        <dbReference type="ARBA" id="ARBA00023015"/>
    </source>
</evidence>
<organism evidence="9 10">
    <name type="scientific">Clonostachys solani</name>
    <dbReference type="NCBI Taxonomy" id="160281"/>
    <lineage>
        <taxon>Eukaryota</taxon>
        <taxon>Fungi</taxon>
        <taxon>Dikarya</taxon>
        <taxon>Ascomycota</taxon>
        <taxon>Pezizomycotina</taxon>
        <taxon>Sordariomycetes</taxon>
        <taxon>Hypocreomycetidae</taxon>
        <taxon>Hypocreales</taxon>
        <taxon>Bionectriaceae</taxon>
        <taxon>Clonostachys</taxon>
    </lineage>
</organism>
<keyword evidence="10" id="KW-1185">Reference proteome</keyword>
<dbReference type="GO" id="GO:0006357">
    <property type="term" value="P:regulation of transcription by RNA polymerase II"/>
    <property type="evidence" value="ECO:0007669"/>
    <property type="project" value="TreeGrafter"/>
</dbReference>
<evidence type="ECO:0000256" key="1">
    <source>
        <dbReference type="ARBA" id="ARBA00004123"/>
    </source>
</evidence>
<sequence>MSSEFDHDMDFFEHFHGFDQEPFDFSEYCNDADYEIDSALEAQTLDHPATDAGGQLCDPDASAGVLEPNQASLHEGPSAILPRSNQSELVLGTNIDTAVLPNHLHSGGMNEGEVAAAGSAPPSHPNMIGTAAASSAPPYKCTETDCRSKAKFKTLSQFRQHVRNIHQQPLLCTVPGCTYPRPFGKESDLIRHMMSKHEATSLFTCPDESCPGHFDGFKRQDKLLKHLREHHPQVQCQQTHCSAVVADCQQQSHIEEAHGSFQCAIGPCLSSPPSNFTLIQLKRHLKAHHKLSPRYTDYLTSDMGWYQSGTIKSEDLPDNPRKPRWEICSICGIGGVTAPISEDV</sequence>
<comment type="caution">
    <text evidence="9">The sequence shown here is derived from an EMBL/GenBank/DDBJ whole genome shotgun (WGS) entry which is preliminary data.</text>
</comment>
<keyword evidence="6" id="KW-0804">Transcription</keyword>
<protein>
    <recommendedName>
        <fullName evidence="8">C2H2-type domain-containing protein</fullName>
    </recommendedName>
</protein>
<keyword evidence="2" id="KW-0479">Metal-binding</keyword>